<name>A0ABV4UYP8_9BACL</name>
<dbReference type="EMBL" id="JBHDLN010000003">
    <property type="protein sequence ID" value="MFB0842266.1"/>
    <property type="molecule type" value="Genomic_DNA"/>
</dbReference>
<keyword evidence="3" id="KW-1185">Reference proteome</keyword>
<evidence type="ECO:0000259" key="1">
    <source>
        <dbReference type="Pfam" id="PF06527"/>
    </source>
</evidence>
<sequence length="280" mass="32646">MILPKRPIPFFDESLSGYIFRLASANHFENPLPMFQLSGLTMPGYLSRIACTTILRATQSLERLSILCNYSSDSLRNLTFCESEGRFVIYGNETIPENAIHNLKSKVCPMCLSESPMYSRKVWELCERHLISLIDSCPSCKKTISWQGRNIIDFCKCGFDFKKVVTETPQQNVIDLSNHIGQAQKQYIDKNASWITVNRINVSNCYLQNLLGHVLHIFTNWPLNYYEFLKNYETNETDNKTGLRKSFGYFYYNLYRSFLSYNFNFLREEFENFVGNSFNV</sequence>
<accession>A0ABV4UYP8</accession>
<dbReference type="InterPro" id="IPR009492">
    <property type="entry name" value="TniQ"/>
</dbReference>
<protein>
    <submittedName>
        <fullName evidence="2">TniQ family protein</fullName>
    </submittedName>
</protein>
<evidence type="ECO:0000313" key="2">
    <source>
        <dbReference type="EMBL" id="MFB0842266.1"/>
    </source>
</evidence>
<comment type="caution">
    <text evidence="2">The sequence shown here is derived from an EMBL/GenBank/DDBJ whole genome shotgun (WGS) entry which is preliminary data.</text>
</comment>
<dbReference type="Pfam" id="PF06527">
    <property type="entry name" value="TniQ"/>
    <property type="match status" value="1"/>
</dbReference>
<evidence type="ECO:0000313" key="3">
    <source>
        <dbReference type="Proteomes" id="UP001575622"/>
    </source>
</evidence>
<proteinExistence type="predicted"/>
<dbReference type="Proteomes" id="UP001575622">
    <property type="component" value="Unassembled WGS sequence"/>
</dbReference>
<reference evidence="2 3" key="1">
    <citation type="submission" date="2024-09" db="EMBL/GenBank/DDBJ databases">
        <authorList>
            <person name="Makale K.P.P."/>
            <person name="Makhzoum A."/>
            <person name="Rantong G."/>
            <person name="Rahube T.O."/>
        </authorList>
    </citation>
    <scope>NUCLEOTIDE SEQUENCE [LARGE SCALE GENOMIC DNA]</scope>
    <source>
        <strain evidence="2 3">KM_D13</strain>
    </source>
</reference>
<feature type="domain" description="TniQ" evidence="1">
    <location>
        <begin position="6"/>
        <end position="125"/>
    </location>
</feature>
<organism evidence="2 3">
    <name type="scientific">Paenibacillus oleatilyticus</name>
    <dbReference type="NCBI Taxonomy" id="2594886"/>
    <lineage>
        <taxon>Bacteria</taxon>
        <taxon>Bacillati</taxon>
        <taxon>Bacillota</taxon>
        <taxon>Bacilli</taxon>
        <taxon>Bacillales</taxon>
        <taxon>Paenibacillaceae</taxon>
        <taxon>Paenibacillus</taxon>
    </lineage>
</organism>
<gene>
    <name evidence="2" type="ORF">ACEU3E_08785</name>
</gene>
<dbReference type="RefSeq" id="WP_373950048.1">
    <property type="nucleotide sequence ID" value="NZ_JBHDLN010000003.1"/>
</dbReference>